<dbReference type="EMBL" id="LQQY01000034">
    <property type="protein sequence ID" value="KZE45500.1"/>
    <property type="molecule type" value="Genomic_DNA"/>
</dbReference>
<dbReference type="OrthoDB" id="2454083at2"/>
<evidence type="ECO:0000313" key="1">
    <source>
        <dbReference type="EMBL" id="KZE45500.1"/>
    </source>
</evidence>
<gene>
    <name evidence="1" type="ORF">AV649_04735</name>
</gene>
<name>A0A0J5T3K8_9BACI</name>
<proteinExistence type="predicted"/>
<evidence type="ECO:0000313" key="2">
    <source>
        <dbReference type="Proteomes" id="UP000076510"/>
    </source>
</evidence>
<dbReference type="PATRIC" id="fig|189381.10.peg.2208"/>
<accession>A0A0J5T3K8</accession>
<dbReference type="RefSeq" id="WP_048005791.1">
    <property type="nucleotide sequence ID" value="NZ_CAXQIX010000106.1"/>
</dbReference>
<comment type="caution">
    <text evidence="1">The sequence shown here is derived from an EMBL/GenBank/DDBJ whole genome shotgun (WGS) entry which is preliminary data.</text>
</comment>
<dbReference type="Proteomes" id="UP000076510">
    <property type="component" value="Unassembled WGS sequence"/>
</dbReference>
<dbReference type="AlphaFoldDB" id="A0A0J5T3K8"/>
<reference evidence="2" key="1">
    <citation type="submission" date="2016-01" db="EMBL/GenBank/DDBJ databases">
        <title>Whole genome sequencing of Bhargavaea cecembensis T14.</title>
        <authorList>
            <person name="Hong K.W."/>
        </authorList>
    </citation>
    <scope>NUCLEOTIDE SEQUENCE [LARGE SCALE GENOMIC DNA]</scope>
    <source>
        <strain evidence="2">M19</strain>
    </source>
</reference>
<organism evidence="1 2">
    <name type="scientific">Rossellomorea marisflavi</name>
    <dbReference type="NCBI Taxonomy" id="189381"/>
    <lineage>
        <taxon>Bacteria</taxon>
        <taxon>Bacillati</taxon>
        <taxon>Bacillota</taxon>
        <taxon>Bacilli</taxon>
        <taxon>Bacillales</taxon>
        <taxon>Bacillaceae</taxon>
        <taxon>Rossellomorea</taxon>
    </lineage>
</organism>
<protein>
    <submittedName>
        <fullName evidence="1">Uncharacterized protein</fullName>
    </submittedName>
</protein>
<sequence>MTSEELLEAYRNMYKGRRLEHGGREPLEVLREAIKRELQDEFSHPRIRKGPLDKFYLATKRISDSPFPAEVKEKLIQCHILVMSELI</sequence>